<dbReference type="InParanoid" id="B0D8V8"/>
<evidence type="ECO:0000313" key="8">
    <source>
        <dbReference type="Proteomes" id="UP000001194"/>
    </source>
</evidence>
<accession>B0D8V8</accession>
<evidence type="ECO:0000256" key="3">
    <source>
        <dbReference type="ARBA" id="ARBA00022552"/>
    </source>
</evidence>
<dbReference type="EMBL" id="DS547100">
    <property type="protein sequence ID" value="EDR08909.1"/>
    <property type="molecule type" value="Genomic_DNA"/>
</dbReference>
<dbReference type="GeneID" id="6076058"/>
<keyword evidence="8" id="KW-1185">Reference proteome</keyword>
<dbReference type="GO" id="GO:0034388">
    <property type="term" value="C:Pwp2p-containing subcomplex of 90S preribosome"/>
    <property type="evidence" value="ECO:0007669"/>
    <property type="project" value="TreeGrafter"/>
</dbReference>
<organism evidence="8">
    <name type="scientific">Laccaria bicolor (strain S238N-H82 / ATCC MYA-4686)</name>
    <name type="common">Bicoloured deceiver</name>
    <name type="synonym">Laccaria laccata var. bicolor</name>
    <dbReference type="NCBI Taxonomy" id="486041"/>
    <lineage>
        <taxon>Eukaryota</taxon>
        <taxon>Fungi</taxon>
        <taxon>Dikarya</taxon>
        <taxon>Basidiomycota</taxon>
        <taxon>Agaricomycotina</taxon>
        <taxon>Agaricomycetes</taxon>
        <taxon>Agaricomycetidae</taxon>
        <taxon>Agaricales</taxon>
        <taxon>Agaricineae</taxon>
        <taxon>Hydnangiaceae</taxon>
        <taxon>Laccaria</taxon>
    </lineage>
</organism>
<proteinExistence type="inferred from homology"/>
<dbReference type="STRING" id="486041.B0D8V8"/>
<protein>
    <submittedName>
        <fullName evidence="7">Predicted protein</fullName>
    </submittedName>
</protein>
<evidence type="ECO:0000256" key="2">
    <source>
        <dbReference type="ARBA" id="ARBA00010734"/>
    </source>
</evidence>
<dbReference type="InterPro" id="IPR013949">
    <property type="entry name" value="Utp6"/>
</dbReference>
<evidence type="ECO:0000259" key="6">
    <source>
        <dbReference type="Pfam" id="PF08640"/>
    </source>
</evidence>
<evidence type="ECO:0000256" key="5">
    <source>
        <dbReference type="ARBA" id="ARBA00023242"/>
    </source>
</evidence>
<feature type="domain" description="U3 small nucleolar RNA-associated protein 6 N-terminal" evidence="6">
    <location>
        <begin position="9"/>
        <end position="91"/>
    </location>
</feature>
<dbReference type="Pfam" id="PF08640">
    <property type="entry name" value="U3_assoc_6"/>
    <property type="match status" value="1"/>
</dbReference>
<dbReference type="InterPro" id="IPR011990">
    <property type="entry name" value="TPR-like_helical_dom_sf"/>
</dbReference>
<keyword evidence="4" id="KW-0677">Repeat</keyword>
<comment type="similarity">
    <text evidence="2">Belongs to the UTP6 family.</text>
</comment>
<dbReference type="PANTHER" id="PTHR23271">
    <property type="entry name" value="HEPATOCELLULAR CARCINOMA-ASSOCIATED ANTIGEN 66"/>
    <property type="match status" value="1"/>
</dbReference>
<keyword evidence="5" id="KW-0539">Nucleus</keyword>
<dbReference type="InterPro" id="IPR003107">
    <property type="entry name" value="HAT"/>
</dbReference>
<dbReference type="KEGG" id="lbc:LACBIDRAFT_296464"/>
<dbReference type="InterPro" id="IPR055347">
    <property type="entry name" value="UTP6_N"/>
</dbReference>
<dbReference type="AlphaFoldDB" id="B0D8V8"/>
<dbReference type="Gene3D" id="1.25.40.10">
    <property type="entry name" value="Tetratricopeptide repeat domain"/>
    <property type="match status" value="1"/>
</dbReference>
<evidence type="ECO:0000256" key="1">
    <source>
        <dbReference type="ARBA" id="ARBA00004604"/>
    </source>
</evidence>
<comment type="subcellular location">
    <subcellularLocation>
        <location evidence="1">Nucleus</location>
        <location evidence="1">Nucleolus</location>
    </subcellularLocation>
</comment>
<dbReference type="PANTHER" id="PTHR23271:SF1">
    <property type="entry name" value="U3 SMALL NUCLEOLAR RNA-ASSOCIATED PROTEIN 6 HOMOLOG"/>
    <property type="match status" value="1"/>
</dbReference>
<name>B0D8V8_LACBS</name>
<dbReference type="GO" id="GO:0030515">
    <property type="term" value="F:snoRNA binding"/>
    <property type="evidence" value="ECO:0007669"/>
    <property type="project" value="InterPro"/>
</dbReference>
<dbReference type="OrthoDB" id="28112at2759"/>
<dbReference type="HOGENOM" id="CLU_026025_1_1_1"/>
<sequence>MERVQFQQEQMLQELNDLVDKKLFTQKEVKHIMKKRTAFETTLIRRVAKKADYLRYITYEMGLEQLRRKRVDRMKLQPAPPTVSDYALVRRQFHVFERALRKFKSDVGLWIQYIHVAKREGARALVGRITARALQLHPNTPALYILAASHELDNLSPSAARSLLQRGIRLNPESVDIWREYVRMELGFIESLRRRWDVLGIDEKGKKKAVDDDPSERIMGHGGEAQDISMEDDLDAYEGDEGRAARLQIMDGGIVKSVISSAALAIPKIALFESLKDLISSYPSPKKLCQSLLAHLYEVLNHTLPKHPQAILLLASRFLESQGEEFVEGLRLANEELLTRVKDNDQEAFLEVYANFIEGWFLKLVDDDLKTYLMASLTSLIQRARPSPSLLSVHIKLLMHSSSGSPAKVLWIADKYTRQVPTSPRVWLARLAVEKQLSDEPTEKCWAEARRSIVGTDEERIEIWTWGLLTAESPLAKKELHERLLKESIQDVSLRGVHEALLVRYVGVLHEVGVEPNSGLMSDQEKGCVNWLHWIRHMAKSYLTTGRVWRQVFARVSEACEEGEKEKVLGEIFELWKKDEGVEATIEWGRWLLVHGKGREATEIVMKGMHCFDKETIEAQWRKELSRVD</sequence>
<dbReference type="SUPFAM" id="SSF48452">
    <property type="entry name" value="TPR-like"/>
    <property type="match status" value="1"/>
</dbReference>
<dbReference type="RefSeq" id="XP_001880222.1">
    <property type="nucleotide sequence ID" value="XM_001880187.1"/>
</dbReference>
<evidence type="ECO:0000256" key="4">
    <source>
        <dbReference type="ARBA" id="ARBA00022737"/>
    </source>
</evidence>
<reference evidence="7 8" key="1">
    <citation type="journal article" date="2008" name="Nature">
        <title>The genome of Laccaria bicolor provides insights into mycorrhizal symbiosis.</title>
        <authorList>
            <person name="Martin F."/>
            <person name="Aerts A."/>
            <person name="Ahren D."/>
            <person name="Brun A."/>
            <person name="Danchin E.G.J."/>
            <person name="Duchaussoy F."/>
            <person name="Gibon J."/>
            <person name="Kohler A."/>
            <person name="Lindquist E."/>
            <person name="Pereda V."/>
            <person name="Salamov A."/>
            <person name="Shapiro H.J."/>
            <person name="Wuyts J."/>
            <person name="Blaudez D."/>
            <person name="Buee M."/>
            <person name="Brokstein P."/>
            <person name="Canbaeck B."/>
            <person name="Cohen D."/>
            <person name="Courty P.E."/>
            <person name="Coutinho P.M."/>
            <person name="Delaruelle C."/>
            <person name="Detter J.C."/>
            <person name="Deveau A."/>
            <person name="DiFazio S."/>
            <person name="Duplessis S."/>
            <person name="Fraissinet-Tachet L."/>
            <person name="Lucic E."/>
            <person name="Frey-Klett P."/>
            <person name="Fourrey C."/>
            <person name="Feussner I."/>
            <person name="Gay G."/>
            <person name="Grimwood J."/>
            <person name="Hoegger P.J."/>
            <person name="Jain P."/>
            <person name="Kilaru S."/>
            <person name="Labbe J."/>
            <person name="Lin Y.C."/>
            <person name="Legue V."/>
            <person name="Le Tacon F."/>
            <person name="Marmeisse R."/>
            <person name="Melayah D."/>
            <person name="Montanini B."/>
            <person name="Muratet M."/>
            <person name="Nehls U."/>
            <person name="Niculita-Hirzel H."/>
            <person name="Oudot-Le Secq M.P."/>
            <person name="Peter M."/>
            <person name="Quesneville H."/>
            <person name="Rajashekar B."/>
            <person name="Reich M."/>
            <person name="Rouhier N."/>
            <person name="Schmutz J."/>
            <person name="Yin T."/>
            <person name="Chalot M."/>
            <person name="Henrissat B."/>
            <person name="Kuees U."/>
            <person name="Lucas S."/>
            <person name="Van de Peer Y."/>
            <person name="Podila G.K."/>
            <person name="Polle A."/>
            <person name="Pukkila P.J."/>
            <person name="Richardson P.M."/>
            <person name="Rouze P."/>
            <person name="Sanders I.R."/>
            <person name="Stajich J.E."/>
            <person name="Tunlid A."/>
            <person name="Tuskan G."/>
            <person name="Grigoriev I.V."/>
        </authorList>
    </citation>
    <scope>NUCLEOTIDE SEQUENCE [LARGE SCALE GENOMIC DNA]</scope>
    <source>
        <strain evidence="8">S238N-H82 / ATCC MYA-4686</strain>
    </source>
</reference>
<evidence type="ECO:0000313" key="7">
    <source>
        <dbReference type="EMBL" id="EDR08909.1"/>
    </source>
</evidence>
<dbReference type="GO" id="GO:0000462">
    <property type="term" value="P:maturation of SSU-rRNA from tricistronic rRNA transcript (SSU-rRNA, 5.8S rRNA, LSU-rRNA)"/>
    <property type="evidence" value="ECO:0007669"/>
    <property type="project" value="InterPro"/>
</dbReference>
<gene>
    <name evidence="7" type="ORF">LACBIDRAFT_296464</name>
</gene>
<dbReference type="GO" id="GO:0032040">
    <property type="term" value="C:small-subunit processome"/>
    <property type="evidence" value="ECO:0007669"/>
    <property type="project" value="TreeGrafter"/>
</dbReference>
<dbReference type="Proteomes" id="UP000001194">
    <property type="component" value="Unassembled WGS sequence"/>
</dbReference>
<keyword evidence="3" id="KW-0698">rRNA processing</keyword>
<dbReference type="SMART" id="SM00386">
    <property type="entry name" value="HAT"/>
    <property type="match status" value="3"/>
</dbReference>